<evidence type="ECO:0000313" key="1">
    <source>
        <dbReference type="EMBL" id="KAK7343402.1"/>
    </source>
</evidence>
<dbReference type="EMBL" id="JAYMYQ010000003">
    <property type="protein sequence ID" value="KAK7343402.1"/>
    <property type="molecule type" value="Genomic_DNA"/>
</dbReference>
<sequence length="77" mass="8590">MMNKLRRYLIKTVNLGEAVEADSKSVLIPQVSVVTVDKPKNTSLSSDDPMCQLVMSLSPDCVSLRYTKTLRDSKKES</sequence>
<name>A0AAN9M128_CANGL</name>
<proteinExistence type="predicted"/>
<organism evidence="1 2">
    <name type="scientific">Canavalia gladiata</name>
    <name type="common">Sword bean</name>
    <name type="synonym">Dolichos gladiatus</name>
    <dbReference type="NCBI Taxonomy" id="3824"/>
    <lineage>
        <taxon>Eukaryota</taxon>
        <taxon>Viridiplantae</taxon>
        <taxon>Streptophyta</taxon>
        <taxon>Embryophyta</taxon>
        <taxon>Tracheophyta</taxon>
        <taxon>Spermatophyta</taxon>
        <taxon>Magnoliopsida</taxon>
        <taxon>eudicotyledons</taxon>
        <taxon>Gunneridae</taxon>
        <taxon>Pentapetalae</taxon>
        <taxon>rosids</taxon>
        <taxon>fabids</taxon>
        <taxon>Fabales</taxon>
        <taxon>Fabaceae</taxon>
        <taxon>Papilionoideae</taxon>
        <taxon>50 kb inversion clade</taxon>
        <taxon>NPAAA clade</taxon>
        <taxon>indigoferoid/millettioid clade</taxon>
        <taxon>Phaseoleae</taxon>
        <taxon>Canavalia</taxon>
    </lineage>
</organism>
<accession>A0AAN9M128</accession>
<dbReference type="AlphaFoldDB" id="A0AAN9M128"/>
<comment type="caution">
    <text evidence="1">The sequence shown here is derived from an EMBL/GenBank/DDBJ whole genome shotgun (WGS) entry which is preliminary data.</text>
</comment>
<protein>
    <submittedName>
        <fullName evidence="1">Uncharacterized protein</fullName>
    </submittedName>
</protein>
<reference evidence="1 2" key="1">
    <citation type="submission" date="2024-01" db="EMBL/GenBank/DDBJ databases">
        <title>The genomes of 5 underutilized Papilionoideae crops provide insights into root nodulation and disease resistanc.</title>
        <authorList>
            <person name="Jiang F."/>
        </authorList>
    </citation>
    <scope>NUCLEOTIDE SEQUENCE [LARGE SCALE GENOMIC DNA]</scope>
    <source>
        <strain evidence="1">LVBAO_FW01</strain>
        <tissue evidence="1">Leaves</tissue>
    </source>
</reference>
<dbReference type="Proteomes" id="UP001367508">
    <property type="component" value="Unassembled WGS sequence"/>
</dbReference>
<gene>
    <name evidence="1" type="ORF">VNO77_12113</name>
</gene>
<evidence type="ECO:0000313" key="2">
    <source>
        <dbReference type="Proteomes" id="UP001367508"/>
    </source>
</evidence>
<keyword evidence="2" id="KW-1185">Reference proteome</keyword>